<accession>A0ACC2XBJ6</accession>
<reference evidence="1" key="1">
    <citation type="submission" date="2023-04" db="EMBL/GenBank/DDBJ databases">
        <title>Draft Genome sequencing of Naganishia species isolated from polar environments using Oxford Nanopore Technology.</title>
        <authorList>
            <person name="Leo P."/>
            <person name="Venkateswaran K."/>
        </authorList>
    </citation>
    <scope>NUCLEOTIDE SEQUENCE</scope>
    <source>
        <strain evidence="1">DBVPG 5303</strain>
    </source>
</reference>
<sequence length="352" mass="38325">MRFIADLVAVLERSKAMGMETMMVTGTSLEESKEAIAIAERYDLHATAGCHPTSTKEISKRATTTTSTAGVDAYFAELEGVIKREVARGVHDSRLVAIGEIGLGEHMHVLFLVGCCLYHIKAKLILHALRYTQDYDRLHHSDADTQRAFFPRLLKLGETYGLPLFLHSRHPDAHVDLVKTFRAAGWEEGLAPEVGAAAAAAAGNRQEKGLVRGRTGVVHSFTGTVEEMKELLGFGLYIGINGCSLKTEENLHVVSQIPLSRLMLETDAPWCSITSTSAAAKHLPPIGHGLAQVGKVKSFKPGQGVKGRNEPADIGAVAYVVAQVMGKPVEQVVQAAWENTVKVFFPHRKDWL</sequence>
<evidence type="ECO:0000313" key="2">
    <source>
        <dbReference type="Proteomes" id="UP001234202"/>
    </source>
</evidence>
<dbReference type="EMBL" id="JASBWV010000019">
    <property type="protein sequence ID" value="KAJ9120980.1"/>
    <property type="molecule type" value="Genomic_DNA"/>
</dbReference>
<evidence type="ECO:0000313" key="1">
    <source>
        <dbReference type="EMBL" id="KAJ9120980.1"/>
    </source>
</evidence>
<organism evidence="1 2">
    <name type="scientific">Naganishia onofrii</name>
    <dbReference type="NCBI Taxonomy" id="1851511"/>
    <lineage>
        <taxon>Eukaryota</taxon>
        <taxon>Fungi</taxon>
        <taxon>Dikarya</taxon>
        <taxon>Basidiomycota</taxon>
        <taxon>Agaricomycotina</taxon>
        <taxon>Tremellomycetes</taxon>
        <taxon>Filobasidiales</taxon>
        <taxon>Filobasidiaceae</taxon>
        <taxon>Naganishia</taxon>
    </lineage>
</organism>
<comment type="caution">
    <text evidence="1">The sequence shown here is derived from an EMBL/GenBank/DDBJ whole genome shotgun (WGS) entry which is preliminary data.</text>
</comment>
<gene>
    <name evidence="1" type="ORF">QFC24_004960</name>
</gene>
<name>A0ACC2XBJ6_9TREE</name>
<dbReference type="Proteomes" id="UP001234202">
    <property type="component" value="Unassembled WGS sequence"/>
</dbReference>
<proteinExistence type="predicted"/>
<keyword evidence="2" id="KW-1185">Reference proteome</keyword>
<protein>
    <submittedName>
        <fullName evidence="1">Uncharacterized protein</fullName>
    </submittedName>
</protein>